<gene>
    <name evidence="1" type="ORF">HAX54_005491</name>
</gene>
<reference evidence="1 2" key="1">
    <citation type="journal article" date="2021" name="BMC Genomics">
        <title>Datura genome reveals duplications of psychoactive alkaloid biosynthetic genes and high mutation rate following tissue culture.</title>
        <authorList>
            <person name="Rajewski A."/>
            <person name="Carter-House D."/>
            <person name="Stajich J."/>
            <person name="Litt A."/>
        </authorList>
    </citation>
    <scope>NUCLEOTIDE SEQUENCE [LARGE SCALE GENOMIC DNA]</scope>
    <source>
        <strain evidence="1">AR-01</strain>
    </source>
</reference>
<proteinExistence type="predicted"/>
<dbReference type="Proteomes" id="UP000823775">
    <property type="component" value="Unassembled WGS sequence"/>
</dbReference>
<accession>A0ABS8TB79</accession>
<name>A0ABS8TB79_DATST</name>
<evidence type="ECO:0000313" key="2">
    <source>
        <dbReference type="Proteomes" id="UP000823775"/>
    </source>
</evidence>
<comment type="caution">
    <text evidence="1">The sequence shown here is derived from an EMBL/GenBank/DDBJ whole genome shotgun (WGS) entry which is preliminary data.</text>
</comment>
<evidence type="ECO:0000313" key="1">
    <source>
        <dbReference type="EMBL" id="MCD7467844.1"/>
    </source>
</evidence>
<sequence>MQSDGVDLSLLENASVLEYECNDWVRNGVDGIEIDTNIDSQVSPNNGEANVEGGNDIENKRIMQTRGRNRLEIQQHHDEDVRHYIEQLMDDQNHSRAQPYIEQFINSQNHSDTQENEFNISAGGTEVQHNAEYGNTYLSRV</sequence>
<keyword evidence="2" id="KW-1185">Reference proteome</keyword>
<organism evidence="1 2">
    <name type="scientific">Datura stramonium</name>
    <name type="common">Jimsonweed</name>
    <name type="synonym">Common thornapple</name>
    <dbReference type="NCBI Taxonomy" id="4076"/>
    <lineage>
        <taxon>Eukaryota</taxon>
        <taxon>Viridiplantae</taxon>
        <taxon>Streptophyta</taxon>
        <taxon>Embryophyta</taxon>
        <taxon>Tracheophyta</taxon>
        <taxon>Spermatophyta</taxon>
        <taxon>Magnoliopsida</taxon>
        <taxon>eudicotyledons</taxon>
        <taxon>Gunneridae</taxon>
        <taxon>Pentapetalae</taxon>
        <taxon>asterids</taxon>
        <taxon>lamiids</taxon>
        <taxon>Solanales</taxon>
        <taxon>Solanaceae</taxon>
        <taxon>Solanoideae</taxon>
        <taxon>Datureae</taxon>
        <taxon>Datura</taxon>
    </lineage>
</organism>
<protein>
    <submittedName>
        <fullName evidence="1">Uncharacterized protein</fullName>
    </submittedName>
</protein>
<dbReference type="EMBL" id="JACEIK010001275">
    <property type="protein sequence ID" value="MCD7467844.1"/>
    <property type="molecule type" value="Genomic_DNA"/>
</dbReference>